<dbReference type="EMBL" id="ML975998">
    <property type="protein sequence ID" value="KAF1947531.1"/>
    <property type="molecule type" value="Genomic_DNA"/>
</dbReference>
<dbReference type="OrthoDB" id="3687473at2759"/>
<feature type="transmembrane region" description="Helical" evidence="2">
    <location>
        <begin position="184"/>
        <end position="206"/>
    </location>
</feature>
<evidence type="ECO:0000313" key="4">
    <source>
        <dbReference type="Proteomes" id="UP000800038"/>
    </source>
</evidence>
<keyword evidence="2" id="KW-1133">Transmembrane helix</keyword>
<keyword evidence="4" id="KW-1185">Reference proteome</keyword>
<keyword evidence="2" id="KW-0812">Transmembrane</keyword>
<sequence>MANSALEAYSDSATNSPKTPPIRDVSPSSSDSSMTIKPLPAPPRLAPSYSDQEPYLDEPATPPANHDHTASPRPRNHSRHTPYRPYTDAPSPPQTPNADDVPLAHLLLHTRSHSIEALHPHNPPYPLEAPPSYAIAVRQSYRNTLIQHIARGQGPRDPVLVEVDEESGVELTRPDDVRHSIEKVVAMFIVATLLLIIAGVMGWMALGSAW</sequence>
<organism evidence="3 4">
    <name type="scientific">Clathrospora elynae</name>
    <dbReference type="NCBI Taxonomy" id="706981"/>
    <lineage>
        <taxon>Eukaryota</taxon>
        <taxon>Fungi</taxon>
        <taxon>Dikarya</taxon>
        <taxon>Ascomycota</taxon>
        <taxon>Pezizomycotina</taxon>
        <taxon>Dothideomycetes</taxon>
        <taxon>Pleosporomycetidae</taxon>
        <taxon>Pleosporales</taxon>
        <taxon>Diademaceae</taxon>
        <taxon>Clathrospora</taxon>
    </lineage>
</organism>
<feature type="region of interest" description="Disordered" evidence="1">
    <location>
        <begin position="1"/>
        <end position="100"/>
    </location>
</feature>
<evidence type="ECO:0000256" key="1">
    <source>
        <dbReference type="SAM" id="MobiDB-lite"/>
    </source>
</evidence>
<proteinExistence type="predicted"/>
<protein>
    <submittedName>
        <fullName evidence="3">Uncharacterized protein</fullName>
    </submittedName>
</protein>
<name>A0A6A5T4L8_9PLEO</name>
<keyword evidence="2" id="KW-0472">Membrane</keyword>
<gene>
    <name evidence="3" type="ORF">EJ02DRAFT_392024</name>
</gene>
<accession>A0A6A5T4L8</accession>
<reference evidence="3" key="1">
    <citation type="journal article" date="2020" name="Stud. Mycol.">
        <title>101 Dothideomycetes genomes: a test case for predicting lifestyles and emergence of pathogens.</title>
        <authorList>
            <person name="Haridas S."/>
            <person name="Albert R."/>
            <person name="Binder M."/>
            <person name="Bloem J."/>
            <person name="Labutti K."/>
            <person name="Salamov A."/>
            <person name="Andreopoulos B."/>
            <person name="Baker S."/>
            <person name="Barry K."/>
            <person name="Bills G."/>
            <person name="Bluhm B."/>
            <person name="Cannon C."/>
            <person name="Castanera R."/>
            <person name="Culley D."/>
            <person name="Daum C."/>
            <person name="Ezra D."/>
            <person name="Gonzalez J."/>
            <person name="Henrissat B."/>
            <person name="Kuo A."/>
            <person name="Liang C."/>
            <person name="Lipzen A."/>
            <person name="Lutzoni F."/>
            <person name="Magnuson J."/>
            <person name="Mondo S."/>
            <person name="Nolan M."/>
            <person name="Ohm R."/>
            <person name="Pangilinan J."/>
            <person name="Park H.-J."/>
            <person name="Ramirez L."/>
            <person name="Alfaro M."/>
            <person name="Sun H."/>
            <person name="Tritt A."/>
            <person name="Yoshinaga Y."/>
            <person name="Zwiers L.-H."/>
            <person name="Turgeon B."/>
            <person name="Goodwin S."/>
            <person name="Spatafora J."/>
            <person name="Crous P."/>
            <person name="Grigoriev I."/>
        </authorList>
    </citation>
    <scope>NUCLEOTIDE SEQUENCE</scope>
    <source>
        <strain evidence="3">CBS 161.51</strain>
    </source>
</reference>
<evidence type="ECO:0000313" key="3">
    <source>
        <dbReference type="EMBL" id="KAF1947531.1"/>
    </source>
</evidence>
<evidence type="ECO:0000256" key="2">
    <source>
        <dbReference type="SAM" id="Phobius"/>
    </source>
</evidence>
<dbReference type="Proteomes" id="UP000800038">
    <property type="component" value="Unassembled WGS sequence"/>
</dbReference>
<dbReference type="AlphaFoldDB" id="A0A6A5T4L8"/>